<keyword evidence="2" id="KW-1185">Reference proteome</keyword>
<dbReference type="EMBL" id="JAGFBR010000019">
    <property type="protein sequence ID" value="KAH0448052.1"/>
    <property type="molecule type" value="Genomic_DNA"/>
</dbReference>
<sequence length="103" mass="11267">MGRQDENFLGILNSLISLEEFLDVFSVWFWTTSKKKFNGETFGNEFYGKKSQIAPGDSKRGGQSVSTVISGSGTAASFGSINGASVCQSYGRRHSGQCYMMTR</sequence>
<evidence type="ECO:0000313" key="2">
    <source>
        <dbReference type="Proteomes" id="UP000775213"/>
    </source>
</evidence>
<gene>
    <name evidence="1" type="ORF">IEQ34_021852</name>
</gene>
<evidence type="ECO:0000313" key="1">
    <source>
        <dbReference type="EMBL" id="KAH0448052.1"/>
    </source>
</evidence>
<reference evidence="1 2" key="1">
    <citation type="journal article" date="2021" name="Hortic Res">
        <title>Chromosome-scale assembly of the Dendrobium chrysotoxum genome enhances the understanding of orchid evolution.</title>
        <authorList>
            <person name="Zhang Y."/>
            <person name="Zhang G.Q."/>
            <person name="Zhang D."/>
            <person name="Liu X.D."/>
            <person name="Xu X.Y."/>
            <person name="Sun W.H."/>
            <person name="Yu X."/>
            <person name="Zhu X."/>
            <person name="Wang Z.W."/>
            <person name="Zhao X."/>
            <person name="Zhong W.Y."/>
            <person name="Chen H."/>
            <person name="Yin W.L."/>
            <person name="Huang T."/>
            <person name="Niu S.C."/>
            <person name="Liu Z.J."/>
        </authorList>
    </citation>
    <scope>NUCLEOTIDE SEQUENCE [LARGE SCALE GENOMIC DNA]</scope>
    <source>
        <strain evidence="1">Lindl</strain>
    </source>
</reference>
<comment type="caution">
    <text evidence="1">The sequence shown here is derived from an EMBL/GenBank/DDBJ whole genome shotgun (WGS) entry which is preliminary data.</text>
</comment>
<organism evidence="1 2">
    <name type="scientific">Dendrobium chrysotoxum</name>
    <name type="common">Orchid</name>
    <dbReference type="NCBI Taxonomy" id="161865"/>
    <lineage>
        <taxon>Eukaryota</taxon>
        <taxon>Viridiplantae</taxon>
        <taxon>Streptophyta</taxon>
        <taxon>Embryophyta</taxon>
        <taxon>Tracheophyta</taxon>
        <taxon>Spermatophyta</taxon>
        <taxon>Magnoliopsida</taxon>
        <taxon>Liliopsida</taxon>
        <taxon>Asparagales</taxon>
        <taxon>Orchidaceae</taxon>
        <taxon>Epidendroideae</taxon>
        <taxon>Malaxideae</taxon>
        <taxon>Dendrobiinae</taxon>
        <taxon>Dendrobium</taxon>
    </lineage>
</organism>
<name>A0AAV7FX98_DENCH</name>
<accession>A0AAV7FX98</accession>
<proteinExistence type="predicted"/>
<dbReference type="Proteomes" id="UP000775213">
    <property type="component" value="Unassembled WGS sequence"/>
</dbReference>
<dbReference type="AlphaFoldDB" id="A0AAV7FX98"/>
<protein>
    <submittedName>
        <fullName evidence="1">Uncharacterized protein</fullName>
    </submittedName>
</protein>